<feature type="transmembrane region" description="Helical" evidence="2">
    <location>
        <begin position="15"/>
        <end position="47"/>
    </location>
</feature>
<feature type="transmembrane region" description="Helical" evidence="2">
    <location>
        <begin position="139"/>
        <end position="165"/>
    </location>
</feature>
<evidence type="ECO:0000313" key="4">
    <source>
        <dbReference type="Proteomes" id="UP000010824"/>
    </source>
</evidence>
<dbReference type="PANTHER" id="PTHR34295:SF1">
    <property type="entry name" value="BIOTIN TRANSPORTER BIOY"/>
    <property type="match status" value="1"/>
</dbReference>
<reference evidence="4" key="1">
    <citation type="submission" date="2011-12" db="EMBL/GenBank/DDBJ databases">
        <title>Complete sequence of Methanoregula formicicum SMSP.</title>
        <authorList>
            <person name="Lucas S."/>
            <person name="Han J."/>
            <person name="Lapidus A."/>
            <person name="Cheng J.-F."/>
            <person name="Goodwin L."/>
            <person name="Pitluck S."/>
            <person name="Peters L."/>
            <person name="Ovchinnikova G."/>
            <person name="Teshima H."/>
            <person name="Detter J.C."/>
            <person name="Han C."/>
            <person name="Tapia R."/>
            <person name="Land M."/>
            <person name="Hauser L."/>
            <person name="Kyrpides N."/>
            <person name="Ivanova N."/>
            <person name="Pagani I."/>
            <person name="Imachi H."/>
            <person name="Tamaki H."/>
            <person name="Sekiguchi Y."/>
            <person name="Kamagata Y."/>
            <person name="Cadillo-Quiroz H."/>
            <person name="Zinder S."/>
            <person name="Liu W.-T."/>
            <person name="Woyke T."/>
        </authorList>
    </citation>
    <scope>NUCLEOTIDE SEQUENCE [LARGE SCALE GENOMIC DNA]</scope>
    <source>
        <strain evidence="4">DSM 22288 / NBRC 105244 / SMSP</strain>
    </source>
</reference>
<feature type="transmembrane region" description="Helical" evidence="2">
    <location>
        <begin position="54"/>
        <end position="72"/>
    </location>
</feature>
<dbReference type="AlphaFoldDB" id="L0HC94"/>
<comment type="similarity">
    <text evidence="1">Belongs to the BioY family.</text>
</comment>
<dbReference type="Gene3D" id="1.10.1760.20">
    <property type="match status" value="1"/>
</dbReference>
<dbReference type="STRING" id="593750.Metfor_1322"/>
<feature type="transmembrane region" description="Helical" evidence="2">
    <location>
        <begin position="87"/>
        <end position="104"/>
    </location>
</feature>
<reference evidence="3 4" key="2">
    <citation type="journal article" date="2014" name="Genome Announc.">
        <title>Complete Genome Sequence of Methanoregula formicica SMSPT, a Mesophilic Hydrogenotrophic Methanogen Isolated from a Methanogenic Upflow Anaerobic Sludge Blanket Reactor.</title>
        <authorList>
            <person name="Yamamoto K."/>
            <person name="Tamaki H."/>
            <person name="Cadillo-Quiroz H."/>
            <person name="Imachi H."/>
            <person name="Kyrpides N."/>
            <person name="Woyke T."/>
            <person name="Goodwin L."/>
            <person name="Zinder S.H."/>
            <person name="Kamagata Y."/>
            <person name="Liu W.T."/>
        </authorList>
    </citation>
    <scope>NUCLEOTIDE SEQUENCE [LARGE SCALE GENOMIC DNA]</scope>
    <source>
        <strain evidence="4">DSM 22288 / NBRC 105244 / SMSP</strain>
    </source>
</reference>
<evidence type="ECO:0000313" key="3">
    <source>
        <dbReference type="EMBL" id="AGB02362.1"/>
    </source>
</evidence>
<evidence type="ECO:0000256" key="2">
    <source>
        <dbReference type="SAM" id="Phobius"/>
    </source>
</evidence>
<proteinExistence type="inferred from homology"/>
<dbReference type="GeneID" id="14307711"/>
<dbReference type="KEGG" id="mfo:Metfor_1322"/>
<accession>L0HC94</accession>
<dbReference type="eggNOG" id="arCOG02986">
    <property type="taxonomic scope" value="Archaea"/>
</dbReference>
<dbReference type="InParanoid" id="L0HC94"/>
<keyword evidence="1 2" id="KW-0472">Membrane</keyword>
<dbReference type="RefSeq" id="WP_015285325.1">
    <property type="nucleotide sequence ID" value="NC_019943.1"/>
</dbReference>
<dbReference type="Proteomes" id="UP000010824">
    <property type="component" value="Chromosome"/>
</dbReference>
<feature type="transmembrane region" description="Helical" evidence="2">
    <location>
        <begin position="111"/>
        <end position="133"/>
    </location>
</feature>
<keyword evidence="4" id="KW-1185">Reference proteome</keyword>
<evidence type="ECO:0000256" key="1">
    <source>
        <dbReference type="PIRNR" id="PIRNR016661"/>
    </source>
</evidence>
<dbReference type="HOGENOM" id="CLU_077931_2_2_2"/>
<dbReference type="GO" id="GO:0005886">
    <property type="term" value="C:plasma membrane"/>
    <property type="evidence" value="ECO:0007669"/>
    <property type="project" value="UniProtKB-SubCell"/>
</dbReference>
<dbReference type="PIRSF" id="PIRSF016661">
    <property type="entry name" value="BioY"/>
    <property type="match status" value="1"/>
</dbReference>
<dbReference type="Pfam" id="PF02632">
    <property type="entry name" value="BioY"/>
    <property type="match status" value="1"/>
</dbReference>
<keyword evidence="2" id="KW-0812">Transmembrane</keyword>
<dbReference type="GO" id="GO:0015225">
    <property type="term" value="F:biotin transmembrane transporter activity"/>
    <property type="evidence" value="ECO:0007669"/>
    <property type="project" value="UniProtKB-UniRule"/>
</dbReference>
<dbReference type="EMBL" id="CP003167">
    <property type="protein sequence ID" value="AGB02362.1"/>
    <property type="molecule type" value="Genomic_DNA"/>
</dbReference>
<organism evidence="3 4">
    <name type="scientific">Methanoregula formicica (strain DSM 22288 / NBRC 105244 / SMSP)</name>
    <dbReference type="NCBI Taxonomy" id="593750"/>
    <lineage>
        <taxon>Archaea</taxon>
        <taxon>Methanobacteriati</taxon>
        <taxon>Methanobacteriota</taxon>
        <taxon>Stenosarchaea group</taxon>
        <taxon>Methanomicrobia</taxon>
        <taxon>Methanomicrobiales</taxon>
        <taxon>Methanoregulaceae</taxon>
        <taxon>Methanoregula</taxon>
    </lineage>
</organism>
<dbReference type="InterPro" id="IPR003784">
    <property type="entry name" value="BioY"/>
</dbReference>
<evidence type="ECO:0008006" key="5">
    <source>
        <dbReference type="Google" id="ProtNLM"/>
    </source>
</evidence>
<protein>
    <recommendedName>
        <fullName evidence="5">BioY protein</fullName>
    </recommendedName>
</protein>
<sequence>MFGDLERSRVLAHSAVFIGLIALGSWISIPCIPVPFTLQTLFVLLAGAVMKRRAILPVAAYIVLGTLGLPVFHNGMSGPGVLLGPTGGYLVGFLVSALIVGLAYESSSRPVRIAGLAMGTAVTLLFGMAWLMISAGMEFIPAFIAGVLPFIPGGILKAGAVYIIAERLP</sequence>
<keyword evidence="1" id="KW-1003">Cell membrane</keyword>
<gene>
    <name evidence="3" type="ordered locus">Metfor_1322</name>
</gene>
<comment type="subcellular location">
    <subcellularLocation>
        <location evidence="1">Cell membrane</location>
        <topology evidence="1">Multi-pass membrane protein</topology>
    </subcellularLocation>
</comment>
<keyword evidence="1" id="KW-0813">Transport</keyword>
<dbReference type="PANTHER" id="PTHR34295">
    <property type="entry name" value="BIOTIN TRANSPORTER BIOY"/>
    <property type="match status" value="1"/>
</dbReference>
<dbReference type="OrthoDB" id="50443at2157"/>
<keyword evidence="2" id="KW-1133">Transmembrane helix</keyword>
<name>L0HC94_METFS</name>